<dbReference type="Gene3D" id="3.80.10.10">
    <property type="entry name" value="Ribonuclease Inhibitor"/>
    <property type="match status" value="1"/>
</dbReference>
<dbReference type="InterPro" id="IPR055411">
    <property type="entry name" value="LRR_FXL15/At3g58940/PEG3-like"/>
</dbReference>
<comment type="caution">
    <text evidence="2">The sequence shown here is derived from an EMBL/GenBank/DDBJ whole genome shotgun (WGS) entry which is preliminary data.</text>
</comment>
<dbReference type="InterPro" id="IPR055302">
    <property type="entry name" value="F-box_dom-containing"/>
</dbReference>
<dbReference type="PANTHER" id="PTHR32141:SF160">
    <property type="entry name" value="F-BOX DOMAIN-CONTAINING PROTEIN"/>
    <property type="match status" value="1"/>
</dbReference>
<gene>
    <name evidence="2" type="ORF">HU200_000434</name>
</gene>
<dbReference type="Proteomes" id="UP000636709">
    <property type="component" value="Unassembled WGS sequence"/>
</dbReference>
<feature type="domain" description="F-box/LRR-repeat protein 15/At3g58940/PEG3-like LRR" evidence="1">
    <location>
        <begin position="81"/>
        <end position="273"/>
    </location>
</feature>
<sequence length="463" mass="51717">MGRMVTRSETKKRKRLEEERADRISSLPAGILGDIVSLLPTKDGARTQISHILSLHPGPCRRLSIRMVSLELIHLSAAAFDRWLRSPLLDGLQDLGLHGFTKWGRSPLPLPAAAARRFSSTLRVVSFGGFRFPDGDGDDDDAGDGGALRFFPVLERLSLSHVTISETSLHALVAGCHALRSLLLVLNNGFSSVRIVSSCLRSIVVRPGSRDKMFQHLVIEDAPCLERLLLFGTVIGVPLDISVISAPKLSVLGKLFDGFLKLQFDTTVFQVVTGSAFILLFQAFKTGGANEWCNQQQDLIDTHAIGLKKIVLKNYQDDTSNVMFVKFFVLNATVLQSMVLEIEGTKISCEWIEKQHELLQTKDRVSRGAWFDFVYHDKQPEPLGPEDYEQAHELSIADPFNLEGTKISCEWIEKQHELLQTKDRASRGARFDFVYHDKQPEPLGPEDYEQAHELSIADPFVST</sequence>
<dbReference type="InterPro" id="IPR032675">
    <property type="entry name" value="LRR_dom_sf"/>
</dbReference>
<dbReference type="PANTHER" id="PTHR32141">
    <property type="match status" value="1"/>
</dbReference>
<protein>
    <recommendedName>
        <fullName evidence="1">F-box/LRR-repeat protein 15/At3g58940/PEG3-like LRR domain-containing protein</fullName>
    </recommendedName>
</protein>
<dbReference type="SUPFAM" id="SSF52047">
    <property type="entry name" value="RNI-like"/>
    <property type="match status" value="1"/>
</dbReference>
<evidence type="ECO:0000313" key="2">
    <source>
        <dbReference type="EMBL" id="KAF8783637.1"/>
    </source>
</evidence>
<dbReference type="Pfam" id="PF24758">
    <property type="entry name" value="LRR_At5g56370"/>
    <property type="match status" value="1"/>
</dbReference>
<name>A0A835G2Q5_9POAL</name>
<accession>A0A835G2Q5</accession>
<organism evidence="2 3">
    <name type="scientific">Digitaria exilis</name>
    <dbReference type="NCBI Taxonomy" id="1010633"/>
    <lineage>
        <taxon>Eukaryota</taxon>
        <taxon>Viridiplantae</taxon>
        <taxon>Streptophyta</taxon>
        <taxon>Embryophyta</taxon>
        <taxon>Tracheophyta</taxon>
        <taxon>Spermatophyta</taxon>
        <taxon>Magnoliopsida</taxon>
        <taxon>Liliopsida</taxon>
        <taxon>Poales</taxon>
        <taxon>Poaceae</taxon>
        <taxon>PACMAD clade</taxon>
        <taxon>Panicoideae</taxon>
        <taxon>Panicodae</taxon>
        <taxon>Paniceae</taxon>
        <taxon>Anthephorinae</taxon>
        <taxon>Digitaria</taxon>
    </lineage>
</organism>
<proteinExistence type="predicted"/>
<reference evidence="2" key="1">
    <citation type="submission" date="2020-07" db="EMBL/GenBank/DDBJ databases">
        <title>Genome sequence and genetic diversity analysis of an under-domesticated orphan crop, white fonio (Digitaria exilis).</title>
        <authorList>
            <person name="Bennetzen J.L."/>
            <person name="Chen S."/>
            <person name="Ma X."/>
            <person name="Wang X."/>
            <person name="Yssel A.E.J."/>
            <person name="Chaluvadi S.R."/>
            <person name="Johnson M."/>
            <person name="Gangashetty P."/>
            <person name="Hamidou F."/>
            <person name="Sanogo M.D."/>
            <person name="Zwaenepoel A."/>
            <person name="Wallace J."/>
            <person name="Van De Peer Y."/>
            <person name="Van Deynze A."/>
        </authorList>
    </citation>
    <scope>NUCLEOTIDE SEQUENCE</scope>
    <source>
        <tissue evidence="2">Leaves</tissue>
    </source>
</reference>
<evidence type="ECO:0000259" key="1">
    <source>
        <dbReference type="Pfam" id="PF24758"/>
    </source>
</evidence>
<dbReference type="AlphaFoldDB" id="A0A835G2Q5"/>
<keyword evidence="3" id="KW-1185">Reference proteome</keyword>
<evidence type="ECO:0000313" key="3">
    <source>
        <dbReference type="Proteomes" id="UP000636709"/>
    </source>
</evidence>
<dbReference type="EMBL" id="JACEFO010000065">
    <property type="protein sequence ID" value="KAF8783637.1"/>
    <property type="molecule type" value="Genomic_DNA"/>
</dbReference>
<dbReference type="OrthoDB" id="584579at2759"/>